<proteinExistence type="predicted"/>
<gene>
    <name evidence="1" type="ORF">CDEST_08934</name>
</gene>
<dbReference type="RefSeq" id="XP_062781144.1">
    <property type="nucleotide sequence ID" value="XM_062925093.1"/>
</dbReference>
<evidence type="ECO:0000313" key="1">
    <source>
        <dbReference type="EMBL" id="WQF83920.1"/>
    </source>
</evidence>
<sequence length="153" mass="17637">MSVPLSTLSVPWLETRNRIGDILTTPGIPLKTFFEGPYPPLVIPHARLTRVRVRARAWQTTPPSLSFRTIVTGVPRQRKQRKESHKQATRDCSHRLGLSGHCALPIRRRTEPHLSRAFRDHNLRDPVVWEHQFVIRLASLLCIMYDTSFAVRS</sequence>
<evidence type="ECO:0000313" key="2">
    <source>
        <dbReference type="Proteomes" id="UP001322277"/>
    </source>
</evidence>
<organism evidence="1 2">
    <name type="scientific">Colletotrichum destructivum</name>
    <dbReference type="NCBI Taxonomy" id="34406"/>
    <lineage>
        <taxon>Eukaryota</taxon>
        <taxon>Fungi</taxon>
        <taxon>Dikarya</taxon>
        <taxon>Ascomycota</taxon>
        <taxon>Pezizomycotina</taxon>
        <taxon>Sordariomycetes</taxon>
        <taxon>Hypocreomycetidae</taxon>
        <taxon>Glomerellales</taxon>
        <taxon>Glomerellaceae</taxon>
        <taxon>Colletotrichum</taxon>
        <taxon>Colletotrichum destructivum species complex</taxon>
    </lineage>
</organism>
<dbReference type="AlphaFoldDB" id="A0AAX4IKE5"/>
<reference evidence="2" key="1">
    <citation type="journal article" date="2023" name="bioRxiv">
        <title>Complete genome of the Medicago anthracnose fungus, Colletotrichum destructivum, reveals a mini-chromosome-like region within a core chromosome.</title>
        <authorList>
            <person name="Lapalu N."/>
            <person name="Simon A."/>
            <person name="Lu A."/>
            <person name="Plaumann P.-L."/>
            <person name="Amselem J."/>
            <person name="Pigne S."/>
            <person name="Auger A."/>
            <person name="Koch C."/>
            <person name="Dallery J.-F."/>
            <person name="O'Connell R.J."/>
        </authorList>
    </citation>
    <scope>NUCLEOTIDE SEQUENCE [LARGE SCALE GENOMIC DNA]</scope>
    <source>
        <strain evidence="2">CBS 520.97</strain>
    </source>
</reference>
<name>A0AAX4IKE5_9PEZI</name>
<dbReference type="EMBL" id="CP137309">
    <property type="protein sequence ID" value="WQF83920.1"/>
    <property type="molecule type" value="Genomic_DNA"/>
</dbReference>
<keyword evidence="2" id="KW-1185">Reference proteome</keyword>
<protein>
    <submittedName>
        <fullName evidence="1">Uncharacterized protein</fullName>
    </submittedName>
</protein>
<accession>A0AAX4IKE5</accession>
<dbReference type="KEGG" id="cdet:87945437"/>
<dbReference type="GeneID" id="87945437"/>
<dbReference type="Proteomes" id="UP001322277">
    <property type="component" value="Chromosome 5"/>
</dbReference>